<dbReference type="InterPro" id="IPR036156">
    <property type="entry name" value="Beta-gal/glucu_dom_sf"/>
</dbReference>
<dbReference type="InterPro" id="IPR006102">
    <property type="entry name" value="Ig-like_GH2"/>
</dbReference>
<dbReference type="Pfam" id="PF02836">
    <property type="entry name" value="Glyco_hydro_2_C"/>
    <property type="match status" value="1"/>
</dbReference>
<dbReference type="EMBL" id="CP119075">
    <property type="protein sequence ID" value="WED65347.1"/>
    <property type="molecule type" value="Genomic_DNA"/>
</dbReference>
<gene>
    <name evidence="7" type="ORF">PXH66_00605</name>
</gene>
<evidence type="ECO:0000256" key="1">
    <source>
        <dbReference type="ARBA" id="ARBA00007401"/>
    </source>
</evidence>
<keyword evidence="3" id="KW-0326">Glycosidase</keyword>
<dbReference type="InterPro" id="IPR017853">
    <property type="entry name" value="GH"/>
</dbReference>
<dbReference type="Proteomes" id="UP001218638">
    <property type="component" value="Chromosome"/>
</dbReference>
<dbReference type="PANTHER" id="PTHR42732:SF1">
    <property type="entry name" value="BETA-MANNOSIDASE"/>
    <property type="match status" value="1"/>
</dbReference>
<proteinExistence type="inferred from homology"/>
<reference evidence="7" key="1">
    <citation type="submission" date="2023-03" db="EMBL/GenBank/DDBJ databases">
        <title>Lomoglobus Profundus gen. nov., sp. nov., a novel member of the phylum Verrucomicrobia, isolated from deep-marine sediment of South China Sea.</title>
        <authorList>
            <person name="Ahmad T."/>
            <person name="Ishaq S.E."/>
            <person name="Wang F."/>
        </authorList>
    </citation>
    <scope>NUCLEOTIDE SEQUENCE</scope>
    <source>
        <strain evidence="7">LMO-M01</strain>
    </source>
</reference>
<dbReference type="Gene3D" id="2.60.40.10">
    <property type="entry name" value="Immunoglobulins"/>
    <property type="match status" value="2"/>
</dbReference>
<feature type="domain" description="Glycoside hydrolase family 2 immunoglobulin-like beta-sandwich" evidence="4">
    <location>
        <begin position="176"/>
        <end position="283"/>
    </location>
</feature>
<dbReference type="PRINTS" id="PR00132">
    <property type="entry name" value="GLHYDRLASE2"/>
</dbReference>
<dbReference type="InterPro" id="IPR032311">
    <property type="entry name" value="DUF4982"/>
</dbReference>
<sequence length="774" mass="85922">MNTDSTTGMRHSPLNEGWQFRRLTAVKSAAGEPVVVDLPHSPFVADLQGNEPWFGVCLYSRSIPVPELVEGARLALHVGAAMQTARVLVDGVEAGKNVGGYLPFEIDLTPLVRGKLTAEIALELDNRHQDTVPPGKPYEELDFCWYGGLHQEVELRIYPPVFLTSYIREGETPGGIFIRTESVAQGDATLVLCAEVENMATVEEGVRLDWIVIDQNGDEVACDTSNAFRVATAARHAVSQRLVVPAAKLWSPQTPHRHTLTVVVRRVSDGSELDRRSIDFGIRLIGFSRSGGFEINGRSLRLRGVNRHQDFPRVGYAASRAAQYREARRIKEAGFDYVRLSHYPQSPHFMTACDEYGLVVANCIPGWQFFGCEAFQENCADFARRLVRRDRNHPCVVLWELSLNETQMTADFMRRMHEIGHEEYPGDQMFTCGWMDGFDVFFHSRQHGAIHTWRNDDKALVVAEYGDWEYYAANEGFDQKAGTGILDRRLNSRKFRGDGEAALWQQARNHVEALNDTLSSPAVLDGLWAMNDYPRGYEQTRAACGIMDFFRLPKFSFYFYRSQRDAAEVGVNWSVGPMVFAATYWQEQLPGRRLWVFSNCETVELLINDQVVAPATTPAHAQWLHLPHPPFVFEAIDYVPGALEAVGRMGGGIVARHRVMTPGTPTHLVVWSDEREIVRQPHESDLLLVYAGLHDDAGSLCVETVDTITFTVTGGAHVVGPVVVETEAGIAAVAVHVPIGVTHFEVSAQSASAPAVRSGRLAAIPPAVLAGGQS</sequence>
<evidence type="ECO:0000313" key="8">
    <source>
        <dbReference type="Proteomes" id="UP001218638"/>
    </source>
</evidence>
<evidence type="ECO:0000259" key="4">
    <source>
        <dbReference type="Pfam" id="PF00703"/>
    </source>
</evidence>
<dbReference type="Pfam" id="PF16355">
    <property type="entry name" value="DUF4982"/>
    <property type="match status" value="1"/>
</dbReference>
<dbReference type="SUPFAM" id="SSF49785">
    <property type="entry name" value="Galactose-binding domain-like"/>
    <property type="match status" value="1"/>
</dbReference>
<dbReference type="InterPro" id="IPR008979">
    <property type="entry name" value="Galactose-bd-like_sf"/>
</dbReference>
<dbReference type="InterPro" id="IPR006103">
    <property type="entry name" value="Glyco_hydro_2_cat"/>
</dbReference>
<evidence type="ECO:0000256" key="3">
    <source>
        <dbReference type="ARBA" id="ARBA00023295"/>
    </source>
</evidence>
<dbReference type="InterPro" id="IPR051913">
    <property type="entry name" value="GH2_Domain-Containing"/>
</dbReference>
<keyword evidence="8" id="KW-1185">Reference proteome</keyword>
<keyword evidence="2 7" id="KW-0378">Hydrolase</keyword>
<dbReference type="SUPFAM" id="SSF49303">
    <property type="entry name" value="beta-Galactosidase/glucuronidase domain"/>
    <property type="match status" value="1"/>
</dbReference>
<dbReference type="SUPFAM" id="SSF51445">
    <property type="entry name" value="(Trans)glycosidases"/>
    <property type="match status" value="1"/>
</dbReference>
<dbReference type="KEGG" id="slom:PXH66_00605"/>
<feature type="domain" description="Glycoside hydrolase family 2 catalytic" evidence="5">
    <location>
        <begin position="291"/>
        <end position="413"/>
    </location>
</feature>
<organism evidence="7 8">
    <name type="scientific">Synoicihabitans lomoniglobus</name>
    <dbReference type="NCBI Taxonomy" id="2909285"/>
    <lineage>
        <taxon>Bacteria</taxon>
        <taxon>Pseudomonadati</taxon>
        <taxon>Verrucomicrobiota</taxon>
        <taxon>Opitutia</taxon>
        <taxon>Opitutales</taxon>
        <taxon>Opitutaceae</taxon>
        <taxon>Synoicihabitans</taxon>
    </lineage>
</organism>
<protein>
    <submittedName>
        <fullName evidence="7">Glycoside hydrolase family 2 TIM barrel-domain containing protein</fullName>
    </submittedName>
</protein>
<dbReference type="Gene3D" id="2.60.120.260">
    <property type="entry name" value="Galactose-binding domain-like"/>
    <property type="match status" value="1"/>
</dbReference>
<feature type="domain" description="DUF4982" evidence="6">
    <location>
        <begin position="593"/>
        <end position="654"/>
    </location>
</feature>
<dbReference type="Gene3D" id="3.20.20.80">
    <property type="entry name" value="Glycosidases"/>
    <property type="match status" value="1"/>
</dbReference>
<evidence type="ECO:0000259" key="6">
    <source>
        <dbReference type="Pfam" id="PF16355"/>
    </source>
</evidence>
<comment type="similarity">
    <text evidence="1">Belongs to the glycosyl hydrolase 2 family.</text>
</comment>
<dbReference type="PANTHER" id="PTHR42732">
    <property type="entry name" value="BETA-GALACTOSIDASE"/>
    <property type="match status" value="1"/>
</dbReference>
<dbReference type="GO" id="GO:0004553">
    <property type="term" value="F:hydrolase activity, hydrolyzing O-glycosyl compounds"/>
    <property type="evidence" value="ECO:0007669"/>
    <property type="project" value="InterPro"/>
</dbReference>
<evidence type="ECO:0000313" key="7">
    <source>
        <dbReference type="EMBL" id="WED65347.1"/>
    </source>
</evidence>
<dbReference type="InterPro" id="IPR013783">
    <property type="entry name" value="Ig-like_fold"/>
</dbReference>
<dbReference type="AlphaFoldDB" id="A0AAF0A1U2"/>
<dbReference type="Pfam" id="PF00703">
    <property type="entry name" value="Glyco_hydro_2"/>
    <property type="match status" value="1"/>
</dbReference>
<dbReference type="RefSeq" id="WP_330929294.1">
    <property type="nucleotide sequence ID" value="NZ_CP119075.1"/>
</dbReference>
<dbReference type="GO" id="GO:0005975">
    <property type="term" value="P:carbohydrate metabolic process"/>
    <property type="evidence" value="ECO:0007669"/>
    <property type="project" value="InterPro"/>
</dbReference>
<dbReference type="InterPro" id="IPR006101">
    <property type="entry name" value="Glyco_hydro_2"/>
</dbReference>
<evidence type="ECO:0000256" key="2">
    <source>
        <dbReference type="ARBA" id="ARBA00022801"/>
    </source>
</evidence>
<accession>A0AAF0A1U2</accession>
<evidence type="ECO:0000259" key="5">
    <source>
        <dbReference type="Pfam" id="PF02836"/>
    </source>
</evidence>
<name>A0AAF0A1U2_9BACT</name>